<proteinExistence type="predicted"/>
<dbReference type="EMBL" id="CAJVPM010021498">
    <property type="protein sequence ID" value="CAG8640462.1"/>
    <property type="molecule type" value="Genomic_DNA"/>
</dbReference>
<accession>A0ACA9NFH9</accession>
<name>A0ACA9NFH9_9GLOM</name>
<sequence>EKIEDYTTIQKAIEDTISAKLQELPKRPNLISEEIQNILTFELPIKKRSQTTAI</sequence>
<feature type="non-terminal residue" evidence="1">
    <location>
        <position position="54"/>
    </location>
</feature>
<evidence type="ECO:0000313" key="2">
    <source>
        <dbReference type="Proteomes" id="UP000789860"/>
    </source>
</evidence>
<protein>
    <submittedName>
        <fullName evidence="1">976_t:CDS:1</fullName>
    </submittedName>
</protein>
<dbReference type="Proteomes" id="UP000789860">
    <property type="component" value="Unassembled WGS sequence"/>
</dbReference>
<comment type="caution">
    <text evidence="1">The sequence shown here is derived from an EMBL/GenBank/DDBJ whole genome shotgun (WGS) entry which is preliminary data.</text>
</comment>
<keyword evidence="2" id="KW-1185">Reference proteome</keyword>
<gene>
    <name evidence="1" type="ORF">SCALOS_LOCUS8308</name>
</gene>
<evidence type="ECO:0000313" key="1">
    <source>
        <dbReference type="EMBL" id="CAG8640462.1"/>
    </source>
</evidence>
<reference evidence="1" key="1">
    <citation type="submission" date="2021-06" db="EMBL/GenBank/DDBJ databases">
        <authorList>
            <person name="Kallberg Y."/>
            <person name="Tangrot J."/>
            <person name="Rosling A."/>
        </authorList>
    </citation>
    <scope>NUCLEOTIDE SEQUENCE</scope>
    <source>
        <strain evidence="1">AU212A</strain>
    </source>
</reference>
<feature type="non-terminal residue" evidence="1">
    <location>
        <position position="1"/>
    </location>
</feature>
<organism evidence="1 2">
    <name type="scientific">Scutellospora calospora</name>
    <dbReference type="NCBI Taxonomy" id="85575"/>
    <lineage>
        <taxon>Eukaryota</taxon>
        <taxon>Fungi</taxon>
        <taxon>Fungi incertae sedis</taxon>
        <taxon>Mucoromycota</taxon>
        <taxon>Glomeromycotina</taxon>
        <taxon>Glomeromycetes</taxon>
        <taxon>Diversisporales</taxon>
        <taxon>Gigasporaceae</taxon>
        <taxon>Scutellospora</taxon>
    </lineage>
</organism>